<protein>
    <submittedName>
        <fullName evidence="2">43745_t:CDS:1</fullName>
    </submittedName>
</protein>
<name>A0ABN7WWH9_GIGMA</name>
<dbReference type="Proteomes" id="UP000789901">
    <property type="component" value="Unassembled WGS sequence"/>
</dbReference>
<evidence type="ECO:0000256" key="1">
    <source>
        <dbReference type="SAM" id="Coils"/>
    </source>
</evidence>
<keyword evidence="1" id="KW-0175">Coiled coil</keyword>
<proteinExistence type="predicted"/>
<reference evidence="2 3" key="1">
    <citation type="submission" date="2021-06" db="EMBL/GenBank/DDBJ databases">
        <authorList>
            <person name="Kallberg Y."/>
            <person name="Tangrot J."/>
            <person name="Rosling A."/>
        </authorList>
    </citation>
    <scope>NUCLEOTIDE SEQUENCE [LARGE SCALE GENOMIC DNA]</scope>
    <source>
        <strain evidence="2 3">120-4 pot B 10/14</strain>
    </source>
</reference>
<dbReference type="InterPro" id="IPR036537">
    <property type="entry name" value="Adaptor_Cbl_N_dom_sf"/>
</dbReference>
<keyword evidence="3" id="KW-1185">Reference proteome</keyword>
<feature type="non-terminal residue" evidence="2">
    <location>
        <position position="131"/>
    </location>
</feature>
<evidence type="ECO:0000313" key="3">
    <source>
        <dbReference type="Proteomes" id="UP000789901"/>
    </source>
</evidence>
<gene>
    <name evidence="2" type="ORF">GMARGA_LOCUS36023</name>
</gene>
<accession>A0ABN7WWH9</accession>
<feature type="coiled-coil region" evidence="1">
    <location>
        <begin position="95"/>
        <end position="125"/>
    </location>
</feature>
<sequence length="131" mass="14986">MSETQDACLGVAEIIADTATEILAVYFPIVSTIGKIAKRIYEIYQDAECNKQICEVLAKRVKNAEKLIDITIKNIGKKPRKSFEEVSKYKSYIKYLNAKVTKERLKNRKEEAQKIEESLNKVGETLKKVEE</sequence>
<dbReference type="EMBL" id="CAJVQB010069212">
    <property type="protein sequence ID" value="CAG8842513.1"/>
    <property type="molecule type" value="Genomic_DNA"/>
</dbReference>
<organism evidence="2 3">
    <name type="scientific">Gigaspora margarita</name>
    <dbReference type="NCBI Taxonomy" id="4874"/>
    <lineage>
        <taxon>Eukaryota</taxon>
        <taxon>Fungi</taxon>
        <taxon>Fungi incertae sedis</taxon>
        <taxon>Mucoromycota</taxon>
        <taxon>Glomeromycotina</taxon>
        <taxon>Glomeromycetes</taxon>
        <taxon>Diversisporales</taxon>
        <taxon>Gigasporaceae</taxon>
        <taxon>Gigaspora</taxon>
    </lineage>
</organism>
<dbReference type="Gene3D" id="1.20.930.20">
    <property type="entry name" value="Adaptor protein Cbl, N-terminal domain"/>
    <property type="match status" value="1"/>
</dbReference>
<comment type="caution">
    <text evidence="2">The sequence shown here is derived from an EMBL/GenBank/DDBJ whole genome shotgun (WGS) entry which is preliminary data.</text>
</comment>
<evidence type="ECO:0000313" key="2">
    <source>
        <dbReference type="EMBL" id="CAG8842513.1"/>
    </source>
</evidence>